<comment type="similarity">
    <text evidence="2">Belongs to the major facilitator superfamily. Folate-biopterin transporter (TC 2.A.71) family.</text>
</comment>
<keyword evidence="3" id="KW-0813">Transport</keyword>
<keyword evidence="5 7" id="KW-1133">Transmembrane helix</keyword>
<evidence type="ECO:0000256" key="6">
    <source>
        <dbReference type="ARBA" id="ARBA00023136"/>
    </source>
</evidence>
<dbReference type="PANTHER" id="PTHR31585">
    <property type="entry name" value="FOLATE-BIOPTERIN TRANSPORTER 1, CHLOROPLASTIC"/>
    <property type="match status" value="1"/>
</dbReference>
<evidence type="ECO:0000256" key="7">
    <source>
        <dbReference type="SAM" id="Phobius"/>
    </source>
</evidence>
<evidence type="ECO:0000256" key="2">
    <source>
        <dbReference type="ARBA" id="ARBA00007015"/>
    </source>
</evidence>
<dbReference type="Proteomes" id="UP000039865">
    <property type="component" value="Unassembled WGS sequence"/>
</dbReference>
<feature type="transmembrane region" description="Helical" evidence="7">
    <location>
        <begin position="126"/>
        <end position="146"/>
    </location>
</feature>
<dbReference type="GO" id="GO:0016020">
    <property type="term" value="C:membrane"/>
    <property type="evidence" value="ECO:0007669"/>
    <property type="project" value="UniProtKB-SubCell"/>
</dbReference>
<keyword evidence="9" id="KW-1185">Reference proteome</keyword>
<name>A0A078BBW7_STYLE</name>
<dbReference type="InParanoid" id="A0A078BBW7"/>
<feature type="transmembrane region" description="Helical" evidence="7">
    <location>
        <begin position="195"/>
        <end position="216"/>
    </location>
</feature>
<feature type="transmembrane region" description="Helical" evidence="7">
    <location>
        <begin position="93"/>
        <end position="114"/>
    </location>
</feature>
<reference evidence="8 9" key="1">
    <citation type="submission" date="2014-06" db="EMBL/GenBank/DDBJ databases">
        <authorList>
            <person name="Swart Estienne"/>
        </authorList>
    </citation>
    <scope>NUCLEOTIDE SEQUENCE [LARGE SCALE GENOMIC DNA]</scope>
    <source>
        <strain evidence="8 9">130c</strain>
    </source>
</reference>
<evidence type="ECO:0000256" key="1">
    <source>
        <dbReference type="ARBA" id="ARBA00004141"/>
    </source>
</evidence>
<feature type="transmembrane region" description="Helical" evidence="7">
    <location>
        <begin position="346"/>
        <end position="366"/>
    </location>
</feature>
<feature type="transmembrane region" description="Helical" evidence="7">
    <location>
        <begin position="284"/>
        <end position="304"/>
    </location>
</feature>
<comment type="subcellular location">
    <subcellularLocation>
        <location evidence="1">Membrane</location>
        <topology evidence="1">Multi-pass membrane protein</topology>
    </subcellularLocation>
</comment>
<dbReference type="Gene3D" id="1.20.1250.20">
    <property type="entry name" value="MFS general substrate transporter like domains"/>
    <property type="match status" value="1"/>
</dbReference>
<dbReference type="OMA" id="MTGRLKW"/>
<protein>
    <submittedName>
        <fullName evidence="8">Uncharacterized protein</fullName>
    </submittedName>
</protein>
<dbReference type="SUPFAM" id="SSF103473">
    <property type="entry name" value="MFS general substrate transporter"/>
    <property type="match status" value="1"/>
</dbReference>
<dbReference type="Pfam" id="PF03092">
    <property type="entry name" value="BT1"/>
    <property type="match status" value="1"/>
</dbReference>
<keyword evidence="6 7" id="KW-0472">Membrane</keyword>
<feature type="transmembrane region" description="Helical" evidence="7">
    <location>
        <begin position="453"/>
        <end position="474"/>
    </location>
</feature>
<dbReference type="OrthoDB" id="754047at2759"/>
<feature type="transmembrane region" description="Helical" evidence="7">
    <location>
        <begin position="56"/>
        <end position="73"/>
    </location>
</feature>
<feature type="transmembrane region" description="Helical" evidence="7">
    <location>
        <begin position="378"/>
        <end position="403"/>
    </location>
</feature>
<evidence type="ECO:0000313" key="8">
    <source>
        <dbReference type="EMBL" id="CDW91088.1"/>
    </source>
</evidence>
<gene>
    <name evidence="8" type="primary">Contig10640.g11359</name>
    <name evidence="8" type="ORF">STYLEM_20238</name>
</gene>
<evidence type="ECO:0000256" key="3">
    <source>
        <dbReference type="ARBA" id="ARBA00022448"/>
    </source>
</evidence>
<sequence length="513" mass="58497">MKVKGENLLRNYQKDASTRSVSDDQDEVKRVQMSPVRGEGSWRQQLSNIYGKYDRSVLIVMCFTYFLQGFRTFQMLSVKDFFRLYLKLEADYTQFLVSMVILPWSFKIIYGLIADNFPIYGSRRKSYIIINGFSQFLTLLILAFQITTDEVIVTALLALNSINMAFIDVVVDALVVQQSRKDFDEGSEDLQGLNWIFMGIGGIIGSVCSAFFTQYLEPKNAFLVASFFGLIMVCFALTIDVASESISFTEQEHKHKHIGFIANLKRNWKEIKIAVKMPEIYKTLMYLICSGAIVPVFNDMTYFFQLNVIKFTKFTQSMIGVLAFFCLFVGAFAFTKYLRHFEIRSLIILGIIINTTGCAMGLLQALRYNLVLGIDDVTFVVFTSTITDTLGLAFIQLPMMVLFAKVCPPFIEATVFSLLTGIYNFSNFTLSPMIGVLINRLFIRVSNSNLDDFFKLLLLQTILAPLPLFLVRLIPSRAQIHILQLQNQEQINELEKSNSLEEGLIEQKNDIKP</sequence>
<feature type="transmembrane region" description="Helical" evidence="7">
    <location>
        <begin position="152"/>
        <end position="175"/>
    </location>
</feature>
<feature type="transmembrane region" description="Helical" evidence="7">
    <location>
        <begin position="415"/>
        <end position="438"/>
    </location>
</feature>
<dbReference type="EMBL" id="CCKQ01019078">
    <property type="protein sequence ID" value="CDW91088.1"/>
    <property type="molecule type" value="Genomic_DNA"/>
</dbReference>
<feature type="transmembrane region" description="Helical" evidence="7">
    <location>
        <begin position="222"/>
        <end position="242"/>
    </location>
</feature>
<evidence type="ECO:0000313" key="9">
    <source>
        <dbReference type="Proteomes" id="UP000039865"/>
    </source>
</evidence>
<keyword evidence="4 7" id="KW-0812">Transmembrane</keyword>
<organism evidence="8 9">
    <name type="scientific">Stylonychia lemnae</name>
    <name type="common">Ciliate</name>
    <dbReference type="NCBI Taxonomy" id="5949"/>
    <lineage>
        <taxon>Eukaryota</taxon>
        <taxon>Sar</taxon>
        <taxon>Alveolata</taxon>
        <taxon>Ciliophora</taxon>
        <taxon>Intramacronucleata</taxon>
        <taxon>Spirotrichea</taxon>
        <taxon>Stichotrichia</taxon>
        <taxon>Sporadotrichida</taxon>
        <taxon>Oxytrichidae</taxon>
        <taxon>Stylonychinae</taxon>
        <taxon>Stylonychia</taxon>
    </lineage>
</organism>
<dbReference type="InterPro" id="IPR039309">
    <property type="entry name" value="BT1"/>
</dbReference>
<proteinExistence type="inferred from homology"/>
<dbReference type="AlphaFoldDB" id="A0A078BBW7"/>
<evidence type="ECO:0000256" key="4">
    <source>
        <dbReference type="ARBA" id="ARBA00022692"/>
    </source>
</evidence>
<dbReference type="PANTHER" id="PTHR31585:SF0">
    <property type="entry name" value="FOLATE-BIOPTERIN TRANSPORTER 1, CHLOROPLASTIC"/>
    <property type="match status" value="1"/>
</dbReference>
<evidence type="ECO:0000256" key="5">
    <source>
        <dbReference type="ARBA" id="ARBA00022989"/>
    </source>
</evidence>
<accession>A0A078BBW7</accession>
<feature type="transmembrane region" description="Helical" evidence="7">
    <location>
        <begin position="316"/>
        <end position="334"/>
    </location>
</feature>
<dbReference type="InterPro" id="IPR036259">
    <property type="entry name" value="MFS_trans_sf"/>
</dbReference>